<proteinExistence type="predicted"/>
<dbReference type="PANTHER" id="PTHR14097">
    <property type="entry name" value="OXIDOREDUCTASE HTATIP2"/>
    <property type="match status" value="1"/>
</dbReference>
<organism evidence="1 2">
    <name type="scientific">Leclercia adecarboxylata</name>
    <dbReference type="NCBI Taxonomy" id="83655"/>
    <lineage>
        <taxon>Bacteria</taxon>
        <taxon>Pseudomonadati</taxon>
        <taxon>Pseudomonadota</taxon>
        <taxon>Gammaproteobacteria</taxon>
        <taxon>Enterobacterales</taxon>
        <taxon>Enterobacteriaceae</taxon>
        <taxon>Leclercia</taxon>
    </lineage>
</organism>
<dbReference type="Proteomes" id="UP000222768">
    <property type="component" value="Unassembled WGS sequence"/>
</dbReference>
<evidence type="ECO:0000313" key="2">
    <source>
        <dbReference type="Proteomes" id="UP000222768"/>
    </source>
</evidence>
<dbReference type="AlphaFoldDB" id="A0A855ER17"/>
<dbReference type="InterPro" id="IPR036291">
    <property type="entry name" value="NAD(P)-bd_dom_sf"/>
</dbReference>
<evidence type="ECO:0000313" key="1">
    <source>
        <dbReference type="EMBL" id="PHH07108.1"/>
    </source>
</evidence>
<gene>
    <name evidence="1" type="ORF">CRX53_19875</name>
</gene>
<sequence length="225" mass="24458">MAYGLICKGGIMSQVLITGATGLVGGHLLRMLIQDRRVNYIAAPTRRTLGDIEGVFNPHDPQLTDALAQVQDPVDTVFCCLGTTRREAGSKEAFIHADYTLVVDTALTGKRLGAKHLLVVSAMGANAHSPFFYNKVKGKMEEALIAQKWERLTLVRPSMLLGEREKHRFSESLFAPLFSLLPGNWKSVEARDVAQVMLQEALGASPGGVNIITSAKIREMAQGQG</sequence>
<dbReference type="Pfam" id="PF08732">
    <property type="entry name" value="HIM1"/>
    <property type="match status" value="1"/>
</dbReference>
<dbReference type="InterPro" id="IPR014843">
    <property type="entry name" value="Him1/Fmp52"/>
</dbReference>
<dbReference type="EMBL" id="PDLK01000002">
    <property type="protein sequence ID" value="PHH07108.1"/>
    <property type="molecule type" value="Genomic_DNA"/>
</dbReference>
<evidence type="ECO:0008006" key="3">
    <source>
        <dbReference type="Google" id="ProtNLM"/>
    </source>
</evidence>
<protein>
    <recommendedName>
        <fullName evidence="3">NAD-dependent epimerase/dehydratase family protein</fullName>
    </recommendedName>
</protein>
<dbReference type="Gene3D" id="3.40.50.720">
    <property type="entry name" value="NAD(P)-binding Rossmann-like Domain"/>
    <property type="match status" value="1"/>
</dbReference>
<reference evidence="2" key="1">
    <citation type="submission" date="2017-09" db="EMBL/GenBank/DDBJ databases">
        <title>FDA dAtabase for Regulatory Grade micrObial Sequences (FDA-ARGOS): Supporting development and validation of Infectious Disease Dx tests.</title>
        <authorList>
            <person name="Minogue T."/>
            <person name="Wolcott M."/>
            <person name="Wasieloski L."/>
            <person name="Aguilar W."/>
            <person name="Moore D."/>
            <person name="Tallon L."/>
            <person name="Sadzewicz L."/>
            <person name="Ott S."/>
            <person name="Zhao X."/>
            <person name="Nagaraj S."/>
            <person name="Vavikolanu K."/>
            <person name="Aluvathingal J."/>
            <person name="Nadendla S."/>
            <person name="Sichtig H."/>
        </authorList>
    </citation>
    <scope>NUCLEOTIDE SEQUENCE [LARGE SCALE GENOMIC DNA]</scope>
    <source>
        <strain evidence="2">FDAARGOS_404</strain>
    </source>
</reference>
<dbReference type="PANTHER" id="PTHR14097:SF7">
    <property type="entry name" value="OXIDOREDUCTASE HTATIP2"/>
    <property type="match status" value="1"/>
</dbReference>
<comment type="caution">
    <text evidence="1">The sequence shown here is derived from an EMBL/GenBank/DDBJ whole genome shotgun (WGS) entry which is preliminary data.</text>
</comment>
<dbReference type="SUPFAM" id="SSF51735">
    <property type="entry name" value="NAD(P)-binding Rossmann-fold domains"/>
    <property type="match status" value="1"/>
</dbReference>
<accession>A0A855ER17</accession>
<name>A0A855ER17_9ENTR</name>